<dbReference type="GO" id="GO:0070733">
    <property type="term" value="F:AMPylase activity"/>
    <property type="evidence" value="ECO:0007669"/>
    <property type="project" value="UniProtKB-EC"/>
</dbReference>
<keyword evidence="4" id="KW-0067">ATP-binding</keyword>
<dbReference type="SUPFAM" id="SSF140931">
    <property type="entry name" value="Fic-like"/>
    <property type="match status" value="1"/>
</dbReference>
<gene>
    <name evidence="10" type="ORF">NUW87_02600</name>
</gene>
<feature type="domain" description="Fido" evidence="9">
    <location>
        <begin position="45"/>
        <end position="193"/>
    </location>
</feature>
<dbReference type="GO" id="GO:0051302">
    <property type="term" value="P:regulation of cell division"/>
    <property type="evidence" value="ECO:0007669"/>
    <property type="project" value="TreeGrafter"/>
</dbReference>
<keyword evidence="1" id="KW-0808">Transferase</keyword>
<name>A0A9Q4IG34_9CORY</name>
<evidence type="ECO:0000256" key="1">
    <source>
        <dbReference type="ARBA" id="ARBA00022679"/>
    </source>
</evidence>
<dbReference type="InterPro" id="IPR036597">
    <property type="entry name" value="Fido-like_dom_sf"/>
</dbReference>
<dbReference type="AlphaFoldDB" id="A0A9Q4IG34"/>
<dbReference type="Proteomes" id="UP001071110">
    <property type="component" value="Unassembled WGS sequence"/>
</dbReference>
<evidence type="ECO:0000259" key="9">
    <source>
        <dbReference type="PROSITE" id="PS51459"/>
    </source>
</evidence>
<proteinExistence type="predicted"/>
<evidence type="ECO:0000256" key="4">
    <source>
        <dbReference type="ARBA" id="ARBA00022840"/>
    </source>
</evidence>
<feature type="region of interest" description="Disordered" evidence="8">
    <location>
        <begin position="186"/>
        <end position="213"/>
    </location>
</feature>
<reference evidence="10" key="1">
    <citation type="submission" date="2022-08" db="EMBL/GenBank/DDBJ databases">
        <title>Corynebacterium sp. nov., isolated from clinical breast specimens.</title>
        <authorList>
            <person name="Zhang T."/>
        </authorList>
    </citation>
    <scope>NUCLEOTIDE SEQUENCE</scope>
    <source>
        <strain evidence="10">CCUG 57942</strain>
    </source>
</reference>
<comment type="catalytic activity">
    <reaction evidence="7">
        <text>L-tyrosyl-[protein] + ATP = O-(5'-adenylyl)-L-tyrosyl-[protein] + diphosphate</text>
        <dbReference type="Rhea" id="RHEA:54288"/>
        <dbReference type="Rhea" id="RHEA-COMP:10136"/>
        <dbReference type="Rhea" id="RHEA-COMP:13846"/>
        <dbReference type="ChEBI" id="CHEBI:30616"/>
        <dbReference type="ChEBI" id="CHEBI:33019"/>
        <dbReference type="ChEBI" id="CHEBI:46858"/>
        <dbReference type="ChEBI" id="CHEBI:83624"/>
        <dbReference type="EC" id="2.7.7.108"/>
    </reaction>
</comment>
<evidence type="ECO:0000256" key="5">
    <source>
        <dbReference type="ARBA" id="ARBA00034531"/>
    </source>
</evidence>
<evidence type="ECO:0000256" key="6">
    <source>
        <dbReference type="ARBA" id="ARBA00047939"/>
    </source>
</evidence>
<evidence type="ECO:0000256" key="8">
    <source>
        <dbReference type="SAM" id="MobiDB-lite"/>
    </source>
</evidence>
<dbReference type="EMBL" id="JANRML010000002">
    <property type="protein sequence ID" value="MCZ2220265.1"/>
    <property type="molecule type" value="Genomic_DNA"/>
</dbReference>
<keyword evidence="11" id="KW-1185">Reference proteome</keyword>
<dbReference type="InterPro" id="IPR003812">
    <property type="entry name" value="Fido"/>
</dbReference>
<evidence type="ECO:0000313" key="11">
    <source>
        <dbReference type="Proteomes" id="UP001071110"/>
    </source>
</evidence>
<dbReference type="PANTHER" id="PTHR39560">
    <property type="entry name" value="PROTEIN ADENYLYLTRANSFERASE FIC-RELATED"/>
    <property type="match status" value="1"/>
</dbReference>
<evidence type="ECO:0000256" key="3">
    <source>
        <dbReference type="ARBA" id="ARBA00022741"/>
    </source>
</evidence>
<dbReference type="Gene3D" id="1.10.3290.10">
    <property type="entry name" value="Fido-like domain"/>
    <property type="match status" value="1"/>
</dbReference>
<evidence type="ECO:0000313" key="10">
    <source>
        <dbReference type="EMBL" id="MCZ2220265.1"/>
    </source>
</evidence>
<dbReference type="EC" id="2.7.7.108" evidence="5"/>
<dbReference type="Pfam" id="PF02661">
    <property type="entry name" value="Fic"/>
    <property type="match status" value="1"/>
</dbReference>
<dbReference type="PROSITE" id="PS51459">
    <property type="entry name" value="FIDO"/>
    <property type="match status" value="1"/>
</dbReference>
<comment type="caution">
    <text evidence="10">The sequence shown here is derived from an EMBL/GenBank/DDBJ whole genome shotgun (WGS) entry which is preliminary data.</text>
</comment>
<keyword evidence="2" id="KW-0548">Nucleotidyltransferase</keyword>
<accession>A0A9Q4IG34</accession>
<sequence length="213" mass="23921">MAEKSGAAPDNYFGIDDAARLEVVAGELAARRLFKLESSKPLTEFTRESLLRTHRYLMQDIYPWAGEIRSEEVGAMGMAMCRAQFVDAELERVMGRIAKMSPSSSDIESAVRTVADHWSELTIVHPFRDGNSRTQRYFFDQMLRDAGWAVDWTRIDAAETHAARYVGAATADPLFSRRYCAPACSPRQSFPTATARSARRKAKEQAQLRFSTG</sequence>
<keyword evidence="3" id="KW-0547">Nucleotide-binding</keyword>
<protein>
    <recommendedName>
        <fullName evidence="5">protein adenylyltransferase</fullName>
        <ecNumber evidence="5">2.7.7.108</ecNumber>
    </recommendedName>
</protein>
<dbReference type="GO" id="GO:0005524">
    <property type="term" value="F:ATP binding"/>
    <property type="evidence" value="ECO:0007669"/>
    <property type="project" value="UniProtKB-KW"/>
</dbReference>
<evidence type="ECO:0000256" key="7">
    <source>
        <dbReference type="ARBA" id="ARBA00048696"/>
    </source>
</evidence>
<comment type="catalytic activity">
    <reaction evidence="6">
        <text>L-threonyl-[protein] + ATP = 3-O-(5'-adenylyl)-L-threonyl-[protein] + diphosphate</text>
        <dbReference type="Rhea" id="RHEA:54292"/>
        <dbReference type="Rhea" id="RHEA-COMP:11060"/>
        <dbReference type="Rhea" id="RHEA-COMP:13847"/>
        <dbReference type="ChEBI" id="CHEBI:30013"/>
        <dbReference type="ChEBI" id="CHEBI:30616"/>
        <dbReference type="ChEBI" id="CHEBI:33019"/>
        <dbReference type="ChEBI" id="CHEBI:138113"/>
        <dbReference type="EC" id="2.7.7.108"/>
    </reaction>
</comment>
<dbReference type="RefSeq" id="WP_269027115.1">
    <property type="nucleotide sequence ID" value="NZ_BAABDP010000005.1"/>
</dbReference>
<organism evidence="10 11">
    <name type="scientific">Corynebacterium pilbarense</name>
    <dbReference type="NCBI Taxonomy" id="1288393"/>
    <lineage>
        <taxon>Bacteria</taxon>
        <taxon>Bacillati</taxon>
        <taxon>Actinomycetota</taxon>
        <taxon>Actinomycetes</taxon>
        <taxon>Mycobacteriales</taxon>
        <taxon>Corynebacteriaceae</taxon>
        <taxon>Corynebacterium</taxon>
    </lineage>
</organism>
<evidence type="ECO:0000256" key="2">
    <source>
        <dbReference type="ARBA" id="ARBA00022695"/>
    </source>
</evidence>
<dbReference type="PANTHER" id="PTHR39560:SF1">
    <property type="entry name" value="PROTEIN ADENYLYLTRANSFERASE FIC-RELATED"/>
    <property type="match status" value="1"/>
</dbReference>